<organism evidence="6 7">
    <name type="scientific">Solanum pennellii</name>
    <name type="common">Tomato</name>
    <name type="synonym">Lycopersicon pennellii</name>
    <dbReference type="NCBI Taxonomy" id="28526"/>
    <lineage>
        <taxon>Eukaryota</taxon>
        <taxon>Viridiplantae</taxon>
        <taxon>Streptophyta</taxon>
        <taxon>Embryophyta</taxon>
        <taxon>Tracheophyta</taxon>
        <taxon>Spermatophyta</taxon>
        <taxon>Magnoliopsida</taxon>
        <taxon>eudicotyledons</taxon>
        <taxon>Gunneridae</taxon>
        <taxon>Pentapetalae</taxon>
        <taxon>asterids</taxon>
        <taxon>lamiids</taxon>
        <taxon>Solanales</taxon>
        <taxon>Solanaceae</taxon>
        <taxon>Solanoideae</taxon>
        <taxon>Solaneae</taxon>
        <taxon>Solanum</taxon>
        <taxon>Solanum subgen. Lycopersicon</taxon>
    </lineage>
</organism>
<dbReference type="InterPro" id="IPR036093">
    <property type="entry name" value="NAC_dom_sf"/>
</dbReference>
<dbReference type="InterPro" id="IPR003441">
    <property type="entry name" value="NAC-dom"/>
</dbReference>
<reference evidence="7" key="2">
    <citation type="submission" date="2025-08" db="UniProtKB">
        <authorList>
            <consortium name="RefSeq"/>
        </authorList>
    </citation>
    <scope>IDENTIFICATION</scope>
</reference>
<evidence type="ECO:0000313" key="7">
    <source>
        <dbReference type="RefSeq" id="XP_027772239.1"/>
    </source>
</evidence>
<sequence>MEELNSIPLGYRFLPTDDELIEHYLMKKINGEKLPKINDFQEICINSYHPQEYCTTENKHKRGENWYFFTRRERKYKKGGRPNRQVGGSKGFWKATGNDVEIMKDGQIIGYRKTLDYQEEKGIRSKWKMHEFRIHKKGLSHELDKSVLCEIYINKRTNNNDEDIDHRNDEDIIQATSDNINEVININDDIFNNIIQATSYNIDEVSDNNNIIQAMSYNMDVVKYFNGYENIIYHDDPIPENINMRIDEKNLEHGPNFVGTNNCLEFYNDHQFVQEINTPNLISSSSNHVDNNIYHYKGFDELGVVVQRYVQNDCAKNNFIQATSDNIDEVKNVDDNDNIIQATSNNIDEVKNVSGNDNNVYDFKGFDELSVVVQRYVQMKK</sequence>
<proteinExistence type="predicted"/>
<name>A0ABM1V921_SOLPN</name>
<dbReference type="Pfam" id="PF02365">
    <property type="entry name" value="NAM"/>
    <property type="match status" value="1"/>
</dbReference>
<dbReference type="GeneID" id="114076830"/>
<evidence type="ECO:0000256" key="2">
    <source>
        <dbReference type="ARBA" id="ARBA00023125"/>
    </source>
</evidence>
<dbReference type="Proteomes" id="UP000694930">
    <property type="component" value="Chromosome 4"/>
</dbReference>
<dbReference type="SUPFAM" id="SSF101941">
    <property type="entry name" value="NAC domain"/>
    <property type="match status" value="1"/>
</dbReference>
<evidence type="ECO:0000313" key="6">
    <source>
        <dbReference type="Proteomes" id="UP000694930"/>
    </source>
</evidence>
<dbReference type="Gene3D" id="2.170.150.80">
    <property type="entry name" value="NAC domain"/>
    <property type="match status" value="1"/>
</dbReference>
<evidence type="ECO:0000256" key="4">
    <source>
        <dbReference type="ARBA" id="ARBA00023242"/>
    </source>
</evidence>
<feature type="domain" description="NAC" evidence="5">
    <location>
        <begin position="7"/>
        <end position="154"/>
    </location>
</feature>
<evidence type="ECO:0000256" key="3">
    <source>
        <dbReference type="ARBA" id="ARBA00023163"/>
    </source>
</evidence>
<dbReference type="RefSeq" id="XP_027772239.1">
    <property type="nucleotide sequence ID" value="XM_027916438.1"/>
</dbReference>
<keyword evidence="2" id="KW-0238">DNA-binding</keyword>
<evidence type="ECO:0000259" key="5">
    <source>
        <dbReference type="PROSITE" id="PS51005"/>
    </source>
</evidence>
<keyword evidence="6" id="KW-1185">Reference proteome</keyword>
<keyword evidence="4" id="KW-0539">Nucleus</keyword>
<reference evidence="6" key="1">
    <citation type="journal article" date="2014" name="Nat. Genet.">
        <title>The genome of the stress-tolerant wild tomato species Solanum pennellii.</title>
        <authorList>
            <person name="Bolger A."/>
            <person name="Scossa F."/>
            <person name="Bolger M.E."/>
            <person name="Lanz C."/>
            <person name="Maumus F."/>
            <person name="Tohge T."/>
            <person name="Quesneville H."/>
            <person name="Alseekh S."/>
            <person name="Sorensen I."/>
            <person name="Lichtenstein G."/>
            <person name="Fich E.A."/>
            <person name="Conte M."/>
            <person name="Keller H."/>
            <person name="Schneeberger K."/>
            <person name="Schwacke R."/>
            <person name="Ofner I."/>
            <person name="Vrebalov J."/>
            <person name="Xu Y."/>
            <person name="Osorio S."/>
            <person name="Aflitos S.A."/>
            <person name="Schijlen E."/>
            <person name="Jimenez-Gomez J.M."/>
            <person name="Ryngajllo M."/>
            <person name="Kimura S."/>
            <person name="Kumar R."/>
            <person name="Koenig D."/>
            <person name="Headland L.R."/>
            <person name="Maloof J.N."/>
            <person name="Sinha N."/>
            <person name="van Ham R.C."/>
            <person name="Lankhorst R.K."/>
            <person name="Mao L."/>
            <person name="Vogel A."/>
            <person name="Arsova B."/>
            <person name="Panstruga R."/>
            <person name="Fei Z."/>
            <person name="Rose J.K."/>
            <person name="Zamir D."/>
            <person name="Carrari F."/>
            <person name="Giovannoni J.J."/>
            <person name="Weigel D."/>
            <person name="Usadel B."/>
            <person name="Fernie A.R."/>
        </authorList>
    </citation>
    <scope>NUCLEOTIDE SEQUENCE [LARGE SCALE GENOMIC DNA]</scope>
    <source>
        <strain evidence="6">cv. LA0716</strain>
    </source>
</reference>
<dbReference type="PANTHER" id="PTHR31719">
    <property type="entry name" value="NAC TRANSCRIPTION FACTOR 56"/>
    <property type="match status" value="1"/>
</dbReference>
<accession>A0ABM1V921</accession>
<keyword evidence="3" id="KW-0804">Transcription</keyword>
<keyword evidence="1" id="KW-0805">Transcription regulation</keyword>
<dbReference type="PANTHER" id="PTHR31719:SF43">
    <property type="entry name" value="NAC TRANSCRIPTION FACTOR 56"/>
    <property type="match status" value="1"/>
</dbReference>
<gene>
    <name evidence="7" type="primary">LOC114076830</name>
</gene>
<protein>
    <submittedName>
        <fullName evidence="7">NAC domain-containing protein 2-like</fullName>
    </submittedName>
</protein>
<dbReference type="PROSITE" id="PS51005">
    <property type="entry name" value="NAC"/>
    <property type="match status" value="1"/>
</dbReference>
<evidence type="ECO:0000256" key="1">
    <source>
        <dbReference type="ARBA" id="ARBA00023015"/>
    </source>
</evidence>